<protein>
    <submittedName>
        <fullName evidence="2">Uncharacterized protein</fullName>
    </submittedName>
</protein>
<gene>
    <name evidence="2" type="ORF">PAC_05802</name>
</gene>
<evidence type="ECO:0000256" key="1">
    <source>
        <dbReference type="SAM" id="MobiDB-lite"/>
    </source>
</evidence>
<dbReference type="AlphaFoldDB" id="A0A1L7WT16"/>
<dbReference type="EMBL" id="FJOG01000007">
    <property type="protein sequence ID" value="CZR55914.1"/>
    <property type="molecule type" value="Genomic_DNA"/>
</dbReference>
<reference evidence="2 3" key="1">
    <citation type="submission" date="2016-03" db="EMBL/GenBank/DDBJ databases">
        <authorList>
            <person name="Ploux O."/>
        </authorList>
    </citation>
    <scope>NUCLEOTIDE SEQUENCE [LARGE SCALE GENOMIC DNA]</scope>
    <source>
        <strain evidence="2 3">UAMH 11012</strain>
    </source>
</reference>
<feature type="compositionally biased region" description="Polar residues" evidence="1">
    <location>
        <begin position="101"/>
        <end position="117"/>
    </location>
</feature>
<organism evidence="2 3">
    <name type="scientific">Phialocephala subalpina</name>
    <dbReference type="NCBI Taxonomy" id="576137"/>
    <lineage>
        <taxon>Eukaryota</taxon>
        <taxon>Fungi</taxon>
        <taxon>Dikarya</taxon>
        <taxon>Ascomycota</taxon>
        <taxon>Pezizomycotina</taxon>
        <taxon>Leotiomycetes</taxon>
        <taxon>Helotiales</taxon>
        <taxon>Mollisiaceae</taxon>
        <taxon>Phialocephala</taxon>
        <taxon>Phialocephala fortinii species complex</taxon>
    </lineage>
</organism>
<feature type="compositionally biased region" description="Basic residues" evidence="1">
    <location>
        <begin position="47"/>
        <end position="57"/>
    </location>
</feature>
<feature type="region of interest" description="Disordered" evidence="1">
    <location>
        <begin position="1"/>
        <end position="141"/>
    </location>
</feature>
<feature type="compositionally biased region" description="Polar residues" evidence="1">
    <location>
        <begin position="21"/>
        <end position="46"/>
    </location>
</feature>
<feature type="compositionally biased region" description="Polar residues" evidence="1">
    <location>
        <begin position="58"/>
        <end position="85"/>
    </location>
</feature>
<name>A0A1L7WT16_9HELO</name>
<evidence type="ECO:0000313" key="3">
    <source>
        <dbReference type="Proteomes" id="UP000184330"/>
    </source>
</evidence>
<dbReference type="OrthoDB" id="10525762at2759"/>
<keyword evidence="3" id="KW-1185">Reference proteome</keyword>
<dbReference type="Proteomes" id="UP000184330">
    <property type="component" value="Unassembled WGS sequence"/>
</dbReference>
<proteinExistence type="predicted"/>
<evidence type="ECO:0000313" key="2">
    <source>
        <dbReference type="EMBL" id="CZR55914.1"/>
    </source>
</evidence>
<accession>A0A1L7WT16</accession>
<sequence length="224" mass="24934">MGSSDRHPRKSVKSSPVPRPTKSTSATAIPSPNHAATNSPYNTTSHSHQHVAHRRPTKNFSDASLDNNTAPHYSNTTHTQDTTDLNPMERFEQPSPFPYHQHTTYTPPSSSAYNNTFHLVAPSPPSSSTYINTSNSHHATSRDFSTQAQAGSYSEDVYSHIQHQNVYSQTQHHPVSSTQEKQYYSSEHTGYDGTWGDDDLSGVGQRFDYTSQAVYHRGDAEIEL</sequence>
<feature type="compositionally biased region" description="Polar residues" evidence="1">
    <location>
        <begin position="126"/>
        <end position="141"/>
    </location>
</feature>